<comment type="catalytic activity">
    <reaction evidence="5">
        <text>L-arginyl-[protein] + S-adenosyl-L-methionine = N(omega)-methyl-L-arginyl-[protein] + S-adenosyl-L-homocysteine + H(+)</text>
        <dbReference type="Rhea" id="RHEA:48100"/>
        <dbReference type="Rhea" id="RHEA-COMP:10532"/>
        <dbReference type="Rhea" id="RHEA-COMP:11990"/>
        <dbReference type="ChEBI" id="CHEBI:15378"/>
        <dbReference type="ChEBI" id="CHEBI:29965"/>
        <dbReference type="ChEBI" id="CHEBI:57856"/>
        <dbReference type="ChEBI" id="CHEBI:59789"/>
        <dbReference type="ChEBI" id="CHEBI:65280"/>
    </reaction>
    <physiologicalReaction direction="left-to-right" evidence="5">
        <dbReference type="Rhea" id="RHEA:48101"/>
    </physiologicalReaction>
</comment>
<comment type="caution">
    <text evidence="9">The sequence shown here is derived from an EMBL/GenBank/DDBJ whole genome shotgun (WGS) entry which is preliminary data.</text>
</comment>
<organism evidence="9 10">
    <name type="scientific">Dictyostelium firmibasis</name>
    <dbReference type="NCBI Taxonomy" id="79012"/>
    <lineage>
        <taxon>Eukaryota</taxon>
        <taxon>Amoebozoa</taxon>
        <taxon>Evosea</taxon>
        <taxon>Eumycetozoa</taxon>
        <taxon>Dictyostelia</taxon>
        <taxon>Dictyosteliales</taxon>
        <taxon>Dictyosteliaceae</taxon>
        <taxon>Dictyostelium</taxon>
    </lineage>
</organism>
<dbReference type="Gene3D" id="3.40.50.150">
    <property type="entry name" value="Vaccinia Virus protein VP39"/>
    <property type="match status" value="1"/>
</dbReference>
<dbReference type="InterPro" id="IPR041698">
    <property type="entry name" value="Methyltransf_25"/>
</dbReference>
<dbReference type="FunFam" id="2.70.160.11:FF:000001">
    <property type="entry name" value="Blast:Protein arginine N-methyltransferase 1"/>
    <property type="match status" value="1"/>
</dbReference>
<keyword evidence="3 6" id="KW-0808">Transferase</keyword>
<evidence type="ECO:0000256" key="2">
    <source>
        <dbReference type="ARBA" id="ARBA00022603"/>
    </source>
</evidence>
<dbReference type="PROSITE" id="PS51678">
    <property type="entry name" value="SAM_MT_PRMT"/>
    <property type="match status" value="1"/>
</dbReference>
<dbReference type="AlphaFoldDB" id="A0AAN7U0T3"/>
<dbReference type="CDD" id="cd02440">
    <property type="entry name" value="AdoMet_MTases"/>
    <property type="match status" value="1"/>
</dbReference>
<dbReference type="InterPro" id="IPR055135">
    <property type="entry name" value="PRMT_dom"/>
</dbReference>
<dbReference type="FunFam" id="3.40.50.150:FF:000003">
    <property type="entry name" value="Blast:Protein arginine N-methyltransferase 1"/>
    <property type="match status" value="1"/>
</dbReference>
<accession>A0AAN7U0T3</accession>
<evidence type="ECO:0000256" key="4">
    <source>
        <dbReference type="ARBA" id="ARBA00022691"/>
    </source>
</evidence>
<dbReference type="GO" id="GO:0035242">
    <property type="term" value="F:protein-arginine omega-N asymmetric methyltransferase activity"/>
    <property type="evidence" value="ECO:0007669"/>
    <property type="project" value="UniProtKB-EC"/>
</dbReference>
<dbReference type="GO" id="GO:0042054">
    <property type="term" value="F:histone methyltransferase activity"/>
    <property type="evidence" value="ECO:0007669"/>
    <property type="project" value="TreeGrafter"/>
</dbReference>
<feature type="domain" description="Protein arginine N-methyltransferase" evidence="8">
    <location>
        <begin position="164"/>
        <end position="327"/>
    </location>
</feature>
<proteinExistence type="predicted"/>
<keyword evidence="4 6" id="KW-0949">S-adenosyl-L-methionine</keyword>
<sequence>MTEANKNVDVLEKINQMSSADYYFDSYSHFGIHEEMLKDEVRTLAYRRAIINNRKLFEGKVVLDVGCGTGILCMFAAQAGAKMVIGVDNSEMLPIAQKIITANNFDKTITLIKGKMEEVVLPVEKVDIIISEWMGYFMLYEGMLDTVLYARDKYLSPGGVILPDRASLYITAIEDQDYKEEKINYWNNVYGFDMSCIREIALKEPLVDVVQPNMIVTNDCCILTVDIMTITKDELKFRSDFKLKALRDDLIHAFVVYFDIEFSKGDKPVCFSTGPKAKYTHWKQSIMYFEDHIKIQQGETITGTLDCSPFDRNQRDLKIKLDFDFAGELMKSSASLEYHMR</sequence>
<keyword evidence="2 6" id="KW-0489">Methyltransferase</keyword>
<evidence type="ECO:0000256" key="3">
    <source>
        <dbReference type="ARBA" id="ARBA00022679"/>
    </source>
</evidence>
<protein>
    <recommendedName>
        <fullName evidence="1">type I protein arginine methyltransferase</fullName>
        <ecNumber evidence="1">2.1.1.319</ecNumber>
    </recommendedName>
</protein>
<evidence type="ECO:0000259" key="7">
    <source>
        <dbReference type="Pfam" id="PF13649"/>
    </source>
</evidence>
<gene>
    <name evidence="9" type="ORF">RB653_005151</name>
</gene>
<dbReference type="Pfam" id="PF13649">
    <property type="entry name" value="Methyltransf_25"/>
    <property type="match status" value="1"/>
</dbReference>
<dbReference type="Gene3D" id="2.70.160.11">
    <property type="entry name" value="Hnrnp arginine n-methyltransferase1"/>
    <property type="match status" value="1"/>
</dbReference>
<dbReference type="GO" id="GO:0005634">
    <property type="term" value="C:nucleus"/>
    <property type="evidence" value="ECO:0007669"/>
    <property type="project" value="TreeGrafter"/>
</dbReference>
<dbReference type="InterPro" id="IPR029063">
    <property type="entry name" value="SAM-dependent_MTases_sf"/>
</dbReference>
<keyword evidence="10" id="KW-1185">Reference proteome</keyword>
<name>A0AAN7U0T3_9MYCE</name>
<evidence type="ECO:0000256" key="5">
    <source>
        <dbReference type="ARBA" id="ARBA00049303"/>
    </source>
</evidence>
<dbReference type="PANTHER" id="PTHR11006:SF53">
    <property type="entry name" value="PROTEIN ARGININE N-METHYLTRANSFERASE 3"/>
    <property type="match status" value="1"/>
</dbReference>
<dbReference type="EMBL" id="JAVFKY010000001">
    <property type="protein sequence ID" value="KAK5583554.1"/>
    <property type="molecule type" value="Genomic_DNA"/>
</dbReference>
<evidence type="ECO:0000313" key="10">
    <source>
        <dbReference type="Proteomes" id="UP001344447"/>
    </source>
</evidence>
<dbReference type="InterPro" id="IPR025799">
    <property type="entry name" value="Arg_MeTrfase"/>
</dbReference>
<dbReference type="Pfam" id="PF22528">
    <property type="entry name" value="PRMT_C"/>
    <property type="match status" value="1"/>
</dbReference>
<dbReference type="EC" id="2.1.1.319" evidence="1"/>
<evidence type="ECO:0000256" key="1">
    <source>
        <dbReference type="ARBA" id="ARBA00011925"/>
    </source>
</evidence>
<dbReference type="SUPFAM" id="SSF53335">
    <property type="entry name" value="S-adenosyl-L-methionine-dependent methyltransferases"/>
    <property type="match status" value="1"/>
</dbReference>
<dbReference type="GO" id="GO:0032259">
    <property type="term" value="P:methylation"/>
    <property type="evidence" value="ECO:0007669"/>
    <property type="project" value="UniProtKB-KW"/>
</dbReference>
<dbReference type="PANTHER" id="PTHR11006">
    <property type="entry name" value="PROTEIN ARGININE N-METHYLTRANSFERASE"/>
    <property type="match status" value="1"/>
</dbReference>
<evidence type="ECO:0000313" key="9">
    <source>
        <dbReference type="EMBL" id="KAK5583554.1"/>
    </source>
</evidence>
<evidence type="ECO:0000259" key="8">
    <source>
        <dbReference type="Pfam" id="PF22528"/>
    </source>
</evidence>
<reference evidence="9 10" key="1">
    <citation type="submission" date="2023-11" db="EMBL/GenBank/DDBJ databases">
        <title>Dfirmibasis_genome.</title>
        <authorList>
            <person name="Edelbroek B."/>
            <person name="Kjellin J."/>
            <person name="Jerlstrom-Hultqvist J."/>
            <person name="Soderbom F."/>
        </authorList>
    </citation>
    <scope>NUCLEOTIDE SEQUENCE [LARGE SCALE GENOMIC DNA]</scope>
    <source>
        <strain evidence="9 10">TNS-C-14</strain>
    </source>
</reference>
<evidence type="ECO:0000256" key="6">
    <source>
        <dbReference type="PROSITE-ProRule" id="PRU01015"/>
    </source>
</evidence>
<feature type="domain" description="Methyltransferase" evidence="7">
    <location>
        <begin position="62"/>
        <end position="159"/>
    </location>
</feature>
<dbReference type="Proteomes" id="UP001344447">
    <property type="component" value="Unassembled WGS sequence"/>
</dbReference>